<feature type="coiled-coil region" evidence="1">
    <location>
        <begin position="47"/>
        <end position="74"/>
    </location>
</feature>
<dbReference type="PANTHER" id="PTHR37473:SF1">
    <property type="entry name" value="EF-HAND DOMAIN-CONTAINING PROTEIN"/>
    <property type="match status" value="1"/>
</dbReference>
<protein>
    <submittedName>
        <fullName evidence="3">Uncharacterized protein</fullName>
    </submittedName>
</protein>
<accession>A0A1R2BCD7</accession>
<dbReference type="PANTHER" id="PTHR37473">
    <property type="entry name" value="EF-HAND DOMAIN-CONTAINING PROTEIN"/>
    <property type="match status" value="1"/>
</dbReference>
<feature type="region of interest" description="Disordered" evidence="2">
    <location>
        <begin position="1"/>
        <end position="21"/>
    </location>
</feature>
<dbReference type="EMBL" id="MPUH01000751">
    <property type="protein sequence ID" value="OMJ74446.1"/>
    <property type="molecule type" value="Genomic_DNA"/>
</dbReference>
<organism evidence="3 4">
    <name type="scientific">Stentor coeruleus</name>
    <dbReference type="NCBI Taxonomy" id="5963"/>
    <lineage>
        <taxon>Eukaryota</taxon>
        <taxon>Sar</taxon>
        <taxon>Alveolata</taxon>
        <taxon>Ciliophora</taxon>
        <taxon>Postciliodesmatophora</taxon>
        <taxon>Heterotrichea</taxon>
        <taxon>Heterotrichida</taxon>
        <taxon>Stentoridae</taxon>
        <taxon>Stentor</taxon>
    </lineage>
</organism>
<evidence type="ECO:0000313" key="3">
    <source>
        <dbReference type="EMBL" id="OMJ74446.1"/>
    </source>
</evidence>
<evidence type="ECO:0000256" key="1">
    <source>
        <dbReference type="SAM" id="Coils"/>
    </source>
</evidence>
<comment type="caution">
    <text evidence="3">The sequence shown here is derived from an EMBL/GenBank/DDBJ whole genome shotgun (WGS) entry which is preliminary data.</text>
</comment>
<proteinExistence type="predicted"/>
<evidence type="ECO:0000256" key="2">
    <source>
        <dbReference type="SAM" id="MobiDB-lite"/>
    </source>
</evidence>
<keyword evidence="4" id="KW-1185">Reference proteome</keyword>
<keyword evidence="1" id="KW-0175">Coiled coil</keyword>
<name>A0A1R2BCD7_9CILI</name>
<dbReference type="AlphaFoldDB" id="A0A1R2BCD7"/>
<dbReference type="OrthoDB" id="325853at2759"/>
<gene>
    <name evidence="3" type="ORF">SteCoe_26629</name>
</gene>
<reference evidence="3 4" key="1">
    <citation type="submission" date="2016-11" db="EMBL/GenBank/DDBJ databases">
        <title>The macronuclear genome of Stentor coeruleus: a giant cell with tiny introns.</title>
        <authorList>
            <person name="Slabodnick M."/>
            <person name="Ruby J.G."/>
            <person name="Reiff S.B."/>
            <person name="Swart E.C."/>
            <person name="Gosai S."/>
            <person name="Prabakaran S."/>
            <person name="Witkowska E."/>
            <person name="Larue G.E."/>
            <person name="Fisher S."/>
            <person name="Freeman R.M."/>
            <person name="Gunawardena J."/>
            <person name="Chu W."/>
            <person name="Stover N.A."/>
            <person name="Gregory B.D."/>
            <person name="Nowacki M."/>
            <person name="Derisi J."/>
            <person name="Roy S.W."/>
            <person name="Marshall W.F."/>
            <person name="Sood P."/>
        </authorList>
    </citation>
    <scope>NUCLEOTIDE SEQUENCE [LARGE SCALE GENOMIC DNA]</scope>
    <source>
        <strain evidence="3">WM001</strain>
    </source>
</reference>
<evidence type="ECO:0000313" key="4">
    <source>
        <dbReference type="Proteomes" id="UP000187209"/>
    </source>
</evidence>
<sequence>MKKNINKLSLSKDFNSTNPQKRINNSASFLLENSMTRREYQSKGKEMWQLINNRKDLEAKIKRLENRITHLSFEQQRTEKIIEGTKKKHESFSKIRDDVAQEKIQKNEYKKNQYRTLSETKDKLIKERKELKEKIKDNKTKIMQKNVEVKNAMKENTKIGLLMRREEEKGEFLRNKEKVVEVSESIKKIHHGRNSSLQTLRQMKEEEYTNRMQEQIKAQEDAVKRIQELEMIEIEFMEKLQTTQKMQETVNSILSSPTHKDINLLSFNL</sequence>
<feature type="coiled-coil region" evidence="1">
    <location>
        <begin position="114"/>
        <end position="148"/>
    </location>
</feature>
<dbReference type="Proteomes" id="UP000187209">
    <property type="component" value="Unassembled WGS sequence"/>
</dbReference>